<evidence type="ECO:0000256" key="7">
    <source>
        <dbReference type="SAM" id="MobiDB-lite"/>
    </source>
</evidence>
<dbReference type="GeneID" id="303367178"/>
<keyword evidence="2" id="KW-0547">Nucleotide-binding</keyword>
<dbReference type="GO" id="GO:0016787">
    <property type="term" value="F:hydrolase activity"/>
    <property type="evidence" value="ECO:0007669"/>
    <property type="project" value="UniProtKB-KW"/>
</dbReference>
<feature type="region of interest" description="Disordered" evidence="7">
    <location>
        <begin position="1"/>
        <end position="44"/>
    </location>
</feature>
<dbReference type="SMART" id="SM00487">
    <property type="entry name" value="DEXDc"/>
    <property type="match status" value="1"/>
</dbReference>
<dbReference type="InterPro" id="IPR012677">
    <property type="entry name" value="Nucleotide-bd_a/b_plait_sf"/>
</dbReference>
<evidence type="ECO:0000313" key="12">
    <source>
        <dbReference type="Proteomes" id="UP000190395"/>
    </source>
</evidence>
<dbReference type="GO" id="GO:0005524">
    <property type="term" value="F:ATP binding"/>
    <property type="evidence" value="ECO:0007669"/>
    <property type="project" value="UniProtKB-KW"/>
</dbReference>
<dbReference type="PROSITE" id="PS51192">
    <property type="entry name" value="HELICASE_ATP_BIND_1"/>
    <property type="match status" value="1"/>
</dbReference>
<dbReference type="InterPro" id="IPR014014">
    <property type="entry name" value="RNA_helicase_DEAD_Q_motif"/>
</dbReference>
<dbReference type="PROSITE" id="PS51194">
    <property type="entry name" value="HELICASE_CTER"/>
    <property type="match status" value="1"/>
</dbReference>
<gene>
    <name evidence="11" type="ORF">SAMN02745152_00924</name>
</gene>
<feature type="short sequence motif" description="Q motif" evidence="6">
    <location>
        <begin position="44"/>
        <end position="72"/>
    </location>
</feature>
<dbReference type="STRING" id="225004.SAMN02745152_00924"/>
<dbReference type="GO" id="GO:0003723">
    <property type="term" value="F:RNA binding"/>
    <property type="evidence" value="ECO:0007669"/>
    <property type="project" value="TreeGrafter"/>
</dbReference>
<dbReference type="InterPro" id="IPR014001">
    <property type="entry name" value="Helicase_ATP-bd"/>
</dbReference>
<evidence type="ECO:0000256" key="5">
    <source>
        <dbReference type="ARBA" id="ARBA00022840"/>
    </source>
</evidence>
<evidence type="ECO:0000259" key="8">
    <source>
        <dbReference type="PROSITE" id="PS51192"/>
    </source>
</evidence>
<protein>
    <recommendedName>
        <fullName evidence="1">RNA helicase</fullName>
        <ecNumber evidence="1">3.6.4.13</ecNumber>
    </recommendedName>
</protein>
<accession>A0A1T4MLS2</accession>
<feature type="compositionally biased region" description="Basic and acidic residues" evidence="7">
    <location>
        <begin position="646"/>
        <end position="657"/>
    </location>
</feature>
<dbReference type="InterPro" id="IPR001650">
    <property type="entry name" value="Helicase_C-like"/>
</dbReference>
<dbReference type="EC" id="3.6.4.13" evidence="1"/>
<dbReference type="Proteomes" id="UP000190395">
    <property type="component" value="Unassembled WGS sequence"/>
</dbReference>
<dbReference type="SMART" id="SM00490">
    <property type="entry name" value="HELICc"/>
    <property type="match status" value="1"/>
</dbReference>
<feature type="compositionally biased region" description="Polar residues" evidence="7">
    <location>
        <begin position="477"/>
        <end position="488"/>
    </location>
</feature>
<dbReference type="InterPro" id="IPR005580">
    <property type="entry name" value="DbpA/CsdA_RNA-bd_dom"/>
</dbReference>
<dbReference type="Pfam" id="PF00270">
    <property type="entry name" value="DEAD"/>
    <property type="match status" value="1"/>
</dbReference>
<evidence type="ECO:0000259" key="9">
    <source>
        <dbReference type="PROSITE" id="PS51194"/>
    </source>
</evidence>
<dbReference type="InterPro" id="IPR027417">
    <property type="entry name" value="P-loop_NTPase"/>
</dbReference>
<organism evidence="11 12">
    <name type="scientific">Treponema berlinense</name>
    <dbReference type="NCBI Taxonomy" id="225004"/>
    <lineage>
        <taxon>Bacteria</taxon>
        <taxon>Pseudomonadati</taxon>
        <taxon>Spirochaetota</taxon>
        <taxon>Spirochaetia</taxon>
        <taxon>Spirochaetales</taxon>
        <taxon>Treponemataceae</taxon>
        <taxon>Treponema</taxon>
    </lineage>
</organism>
<feature type="compositionally biased region" description="Acidic residues" evidence="7">
    <location>
        <begin position="30"/>
        <end position="44"/>
    </location>
</feature>
<dbReference type="InterPro" id="IPR050547">
    <property type="entry name" value="DEAD_box_RNA_helicases"/>
</dbReference>
<dbReference type="Pfam" id="PF03880">
    <property type="entry name" value="DbpA"/>
    <property type="match status" value="1"/>
</dbReference>
<dbReference type="CDD" id="cd00268">
    <property type="entry name" value="DEADc"/>
    <property type="match status" value="1"/>
</dbReference>
<evidence type="ECO:0000256" key="2">
    <source>
        <dbReference type="ARBA" id="ARBA00022741"/>
    </source>
</evidence>
<dbReference type="InterPro" id="IPR044742">
    <property type="entry name" value="DEAD/DEAH_RhlB"/>
</dbReference>
<evidence type="ECO:0000259" key="10">
    <source>
        <dbReference type="PROSITE" id="PS51195"/>
    </source>
</evidence>
<evidence type="ECO:0000256" key="3">
    <source>
        <dbReference type="ARBA" id="ARBA00022801"/>
    </source>
</evidence>
<keyword evidence="4 11" id="KW-0347">Helicase</keyword>
<dbReference type="Pfam" id="PF00271">
    <property type="entry name" value="Helicase_C"/>
    <property type="match status" value="1"/>
</dbReference>
<dbReference type="Gene3D" id="3.40.50.300">
    <property type="entry name" value="P-loop containing nucleotide triphosphate hydrolases"/>
    <property type="match status" value="2"/>
</dbReference>
<keyword evidence="3" id="KW-0378">Hydrolase</keyword>
<feature type="compositionally biased region" description="Basic and acidic residues" evidence="7">
    <location>
        <begin position="1"/>
        <end position="12"/>
    </location>
</feature>
<dbReference type="RefSeq" id="WP_078930673.1">
    <property type="nucleotide sequence ID" value="NZ_FUXC01000004.1"/>
</dbReference>
<name>A0A1T4MLS2_9SPIR</name>
<evidence type="ECO:0000256" key="4">
    <source>
        <dbReference type="ARBA" id="ARBA00022806"/>
    </source>
</evidence>
<feature type="region of interest" description="Disordered" evidence="7">
    <location>
        <begin position="468"/>
        <end position="495"/>
    </location>
</feature>
<evidence type="ECO:0000256" key="6">
    <source>
        <dbReference type="PROSITE-ProRule" id="PRU00552"/>
    </source>
</evidence>
<feature type="region of interest" description="Disordered" evidence="7">
    <location>
        <begin position="624"/>
        <end position="719"/>
    </location>
</feature>
<feature type="domain" description="DEAD-box RNA helicase Q" evidence="10">
    <location>
        <begin position="44"/>
        <end position="72"/>
    </location>
</feature>
<dbReference type="PANTHER" id="PTHR47963:SF8">
    <property type="entry name" value="ATP-DEPENDENT RNA HELICASE DEAD"/>
    <property type="match status" value="1"/>
</dbReference>
<reference evidence="11 12" key="1">
    <citation type="submission" date="2017-02" db="EMBL/GenBank/DDBJ databases">
        <authorList>
            <person name="Peterson S.W."/>
        </authorList>
    </citation>
    <scope>NUCLEOTIDE SEQUENCE [LARGE SCALE GENOMIC DNA]</scope>
    <source>
        <strain evidence="11 12">ATCC BAA-909</strain>
    </source>
</reference>
<dbReference type="GO" id="GO:0003724">
    <property type="term" value="F:RNA helicase activity"/>
    <property type="evidence" value="ECO:0007669"/>
    <property type="project" value="UniProtKB-EC"/>
</dbReference>
<sequence length="719" mass="80684">MKDSIFDAEKTADYGVGSADKTQKIPENLEISENENDEEQSEEISFEDLGLDQRILEAIEKKGFKTPSPIQVLAIPRLLNGDTNLIAKARTGTGKTAAFGLPIVQNIHEESDHVRALVLEPTRELAIQTCTEMQSFTSGKFPRVTVLYGGASYSNQIKDLKRGTEIVVGTPGRIKDHLERGTLKLDKIDYFILDEGDEMLDMGFVDDIKSIFAQANPDSRILLFSATMPKPILQIAEEFMGEYDIVQEEGFVEEPLLIDQKYWVVSERDKIEALVRLIDISPDFYGLVFTMTKNDADMVSRMLDERGYEAAALHGDVPQGQREKILARFRNKKTRILVATDVAARGIDISGLSHVVNYSLPFDAATYVHRIGRTGRAGTSGIAVTFVRPEERRKLEFLRKRIRAAAKGEMKEEQVPSIENVLEVKRSRILEELKEKIGLKAKKEFVPEPKEKQFENDEVVALPADVESEKTLESEEPSSQIGQISNENGEPGEAKEEFVPQLKKVEELYKKMAEDLCANQNAVEVLAAVLQVNYGKSLDESHYGKVQSQKGGSFASNPNQKRIYVQLGKRDGFNARSIAEYFSDLLNIPGRMVDRIDVSQNFSLLSLPTGNALRALELSKSRTNLPHMHLDSKEDDNFGGRRRRGGRDNADRFEGRGRRGFGSNRYDVAKKDGERRGQGRSRRANDGFKSEHGRTRVHTSTQRNGASAYKKSNKKAEVF</sequence>
<feature type="domain" description="Helicase ATP-binding" evidence="8">
    <location>
        <begin position="76"/>
        <end position="246"/>
    </location>
</feature>
<dbReference type="Gene3D" id="3.30.70.330">
    <property type="match status" value="1"/>
</dbReference>
<dbReference type="PROSITE" id="PS51195">
    <property type="entry name" value="Q_MOTIF"/>
    <property type="match status" value="1"/>
</dbReference>
<dbReference type="PANTHER" id="PTHR47963">
    <property type="entry name" value="DEAD-BOX ATP-DEPENDENT RNA HELICASE 47, MITOCHONDRIAL"/>
    <property type="match status" value="1"/>
</dbReference>
<proteinExistence type="predicted"/>
<dbReference type="EMBL" id="FUXC01000004">
    <property type="protein sequence ID" value="SJZ68050.1"/>
    <property type="molecule type" value="Genomic_DNA"/>
</dbReference>
<evidence type="ECO:0000313" key="11">
    <source>
        <dbReference type="EMBL" id="SJZ68050.1"/>
    </source>
</evidence>
<feature type="compositionally biased region" description="Basic and acidic residues" evidence="7">
    <location>
        <begin position="667"/>
        <end position="694"/>
    </location>
</feature>
<feature type="domain" description="Helicase C-terminal" evidence="9">
    <location>
        <begin position="257"/>
        <end position="422"/>
    </location>
</feature>
<dbReference type="InterPro" id="IPR011545">
    <property type="entry name" value="DEAD/DEAH_box_helicase_dom"/>
</dbReference>
<feature type="compositionally biased region" description="Basic and acidic residues" evidence="7">
    <location>
        <begin position="628"/>
        <end position="639"/>
    </location>
</feature>
<dbReference type="OrthoDB" id="9805696at2"/>
<dbReference type="AlphaFoldDB" id="A0A1T4MLS2"/>
<keyword evidence="12" id="KW-1185">Reference proteome</keyword>
<dbReference type="CDD" id="cd18787">
    <property type="entry name" value="SF2_C_DEAD"/>
    <property type="match status" value="1"/>
</dbReference>
<dbReference type="CDD" id="cd12252">
    <property type="entry name" value="RRM_DbpA"/>
    <property type="match status" value="1"/>
</dbReference>
<keyword evidence="5" id="KW-0067">ATP-binding</keyword>
<evidence type="ECO:0000256" key="1">
    <source>
        <dbReference type="ARBA" id="ARBA00012552"/>
    </source>
</evidence>
<dbReference type="SUPFAM" id="SSF52540">
    <property type="entry name" value="P-loop containing nucleoside triphosphate hydrolases"/>
    <property type="match status" value="1"/>
</dbReference>